<protein>
    <recommendedName>
        <fullName evidence="1">RRM domain-containing protein</fullName>
    </recommendedName>
</protein>
<comment type="caution">
    <text evidence="2">The sequence shown here is derived from an EMBL/GenBank/DDBJ whole genome shotgun (WGS) entry which is preliminary data.</text>
</comment>
<dbReference type="InterPro" id="IPR035979">
    <property type="entry name" value="RBD_domain_sf"/>
</dbReference>
<proteinExistence type="predicted"/>
<dbReference type="Proteomes" id="UP000077202">
    <property type="component" value="Unassembled WGS sequence"/>
</dbReference>
<gene>
    <name evidence="2" type="ORF">AXG93_4182s1290</name>
</gene>
<evidence type="ECO:0000313" key="2">
    <source>
        <dbReference type="EMBL" id="OAE19181.1"/>
    </source>
</evidence>
<dbReference type="SUPFAM" id="SSF54928">
    <property type="entry name" value="RNA-binding domain, RBD"/>
    <property type="match status" value="1"/>
</dbReference>
<name>A0A176VFU2_MARPO</name>
<dbReference type="EMBL" id="LVLJ01003917">
    <property type="protein sequence ID" value="OAE19181.1"/>
    <property type="molecule type" value="Genomic_DNA"/>
</dbReference>
<keyword evidence="3" id="KW-1185">Reference proteome</keyword>
<dbReference type="InterPro" id="IPR000504">
    <property type="entry name" value="RRM_dom"/>
</dbReference>
<reference evidence="2" key="1">
    <citation type="submission" date="2016-03" db="EMBL/GenBank/DDBJ databases">
        <title>Mechanisms controlling the formation of the plant cell surface in tip-growing cells are functionally conserved among land plants.</title>
        <authorList>
            <person name="Honkanen S."/>
            <person name="Jones V.A."/>
            <person name="Morieri G."/>
            <person name="Champion C."/>
            <person name="Hetherington A.J."/>
            <person name="Kelly S."/>
            <person name="Saint-Marcoux D."/>
            <person name="Proust H."/>
            <person name="Prescott H."/>
            <person name="Dolan L."/>
        </authorList>
    </citation>
    <scope>NUCLEOTIDE SEQUENCE [LARGE SCALE GENOMIC DNA]</scope>
    <source>
        <tissue evidence="2">Whole gametophyte</tissue>
    </source>
</reference>
<accession>A0A176VFU2</accession>
<evidence type="ECO:0000313" key="3">
    <source>
        <dbReference type="Proteomes" id="UP000077202"/>
    </source>
</evidence>
<dbReference type="Gene3D" id="3.30.70.330">
    <property type="match status" value="1"/>
</dbReference>
<dbReference type="InterPro" id="IPR012677">
    <property type="entry name" value="Nucleotide-bd_a/b_plait_sf"/>
</dbReference>
<dbReference type="Pfam" id="PF00076">
    <property type="entry name" value="RRM_1"/>
    <property type="match status" value="1"/>
</dbReference>
<evidence type="ECO:0000259" key="1">
    <source>
        <dbReference type="Pfam" id="PF00076"/>
    </source>
</evidence>
<dbReference type="GO" id="GO:0003723">
    <property type="term" value="F:RNA binding"/>
    <property type="evidence" value="ECO:0007669"/>
    <property type="project" value="InterPro"/>
</dbReference>
<organism evidence="2 3">
    <name type="scientific">Marchantia polymorpha subsp. ruderalis</name>
    <dbReference type="NCBI Taxonomy" id="1480154"/>
    <lineage>
        <taxon>Eukaryota</taxon>
        <taxon>Viridiplantae</taxon>
        <taxon>Streptophyta</taxon>
        <taxon>Embryophyta</taxon>
        <taxon>Marchantiophyta</taxon>
        <taxon>Marchantiopsida</taxon>
        <taxon>Marchantiidae</taxon>
        <taxon>Marchantiales</taxon>
        <taxon>Marchantiaceae</taxon>
        <taxon>Marchantia</taxon>
    </lineage>
</organism>
<sequence length="100" mass="11331">MPCSRKTLTAHSLKEKSLRAMTMREQGRSVPFVWGRSQLTTKLTDQGLKDVFRPYRSVLDAEVMVDTGRAPDYGLVNFGIERSMNRAFYPPHSKDNKAGP</sequence>
<dbReference type="AlphaFoldDB" id="A0A176VFU2"/>
<feature type="domain" description="RRM" evidence="1">
    <location>
        <begin position="38"/>
        <end position="88"/>
    </location>
</feature>